<evidence type="ECO:0000313" key="3">
    <source>
        <dbReference type="EMBL" id="QBI18744.1"/>
    </source>
</evidence>
<dbReference type="PRINTS" id="PR00598">
    <property type="entry name" value="HTHMARR"/>
</dbReference>
<dbReference type="AlphaFoldDB" id="A0A411YC13"/>
<evidence type="ECO:0000313" key="4">
    <source>
        <dbReference type="Proteomes" id="UP000291469"/>
    </source>
</evidence>
<gene>
    <name evidence="3" type="ORF">ER308_03725</name>
</gene>
<name>A0A411YC13_9ACTN</name>
<dbReference type="PROSITE" id="PS50995">
    <property type="entry name" value="HTH_MARR_2"/>
    <property type="match status" value="1"/>
</dbReference>
<dbReference type="PANTHER" id="PTHR33164">
    <property type="entry name" value="TRANSCRIPTIONAL REGULATOR, MARR FAMILY"/>
    <property type="match status" value="1"/>
</dbReference>
<feature type="region of interest" description="Disordered" evidence="1">
    <location>
        <begin position="235"/>
        <end position="255"/>
    </location>
</feature>
<dbReference type="InterPro" id="IPR039422">
    <property type="entry name" value="MarR/SlyA-like"/>
</dbReference>
<dbReference type="OrthoDB" id="5243957at2"/>
<dbReference type="InterPro" id="IPR036388">
    <property type="entry name" value="WH-like_DNA-bd_sf"/>
</dbReference>
<dbReference type="SMART" id="SM00347">
    <property type="entry name" value="HTH_MARR"/>
    <property type="match status" value="1"/>
</dbReference>
<protein>
    <submittedName>
        <fullName evidence="3">MarR family transcriptional regulator</fullName>
    </submittedName>
</protein>
<dbReference type="InterPro" id="IPR019885">
    <property type="entry name" value="Tscrpt_reg_HTH_AsnC-type_CS"/>
</dbReference>
<dbReference type="Pfam" id="PF12802">
    <property type="entry name" value="MarR_2"/>
    <property type="match status" value="1"/>
</dbReference>
<dbReference type="SUPFAM" id="SSF46785">
    <property type="entry name" value="Winged helix' DNA-binding domain"/>
    <property type="match status" value="1"/>
</dbReference>
<accession>A0A411YC13</accession>
<dbReference type="PROSITE" id="PS00519">
    <property type="entry name" value="HTH_ASNC_1"/>
    <property type="match status" value="1"/>
</dbReference>
<dbReference type="EMBL" id="CP036402">
    <property type="protein sequence ID" value="QBI18744.1"/>
    <property type="molecule type" value="Genomic_DNA"/>
</dbReference>
<dbReference type="Gene3D" id="1.10.10.10">
    <property type="entry name" value="Winged helix-like DNA-binding domain superfamily/Winged helix DNA-binding domain"/>
    <property type="match status" value="1"/>
</dbReference>
<sequence>MPPSARRVDRTVHLTAGILTVGRERGSRGLRGSAVVRYIQFSSVATESRTCTQRLGVTVEEELVRYPHDDDALGTDDTAELIILLRSIMAAVDEMLRRYGELQDLQRIEMLAIDLISRRDPDPMTMGELADSLGLSTPALTGRIDRLEQRGWVQRVRSADDRRRIQLRITSHAHDATAQFFRLMIDRLREKVGGHPDADRVAAHRVLETVFAEVLYAQSQIDLATSATQIVDPSLDRAARSDPTDLDRWSVRQAP</sequence>
<dbReference type="InterPro" id="IPR000835">
    <property type="entry name" value="HTH_MarR-typ"/>
</dbReference>
<dbReference type="InterPro" id="IPR036390">
    <property type="entry name" value="WH_DNA-bd_sf"/>
</dbReference>
<dbReference type="Proteomes" id="UP000291469">
    <property type="component" value="Chromosome"/>
</dbReference>
<dbReference type="KEGG" id="erz:ER308_03725"/>
<reference evidence="3 4" key="1">
    <citation type="submission" date="2019-01" db="EMBL/GenBank/DDBJ databases">
        <title>Egibacter rhizosphaerae EGI 80759T.</title>
        <authorList>
            <person name="Chen D.-D."/>
            <person name="Tian Y."/>
            <person name="Jiao J.-Y."/>
            <person name="Zhang X.-T."/>
            <person name="Zhang Y.-G."/>
            <person name="Zhang Y."/>
            <person name="Xiao M."/>
            <person name="Shu W.-S."/>
            <person name="Li W.-J."/>
        </authorList>
    </citation>
    <scope>NUCLEOTIDE SEQUENCE [LARGE SCALE GENOMIC DNA]</scope>
    <source>
        <strain evidence="3 4">EGI 80759</strain>
    </source>
</reference>
<dbReference type="GO" id="GO:0003700">
    <property type="term" value="F:DNA-binding transcription factor activity"/>
    <property type="evidence" value="ECO:0007669"/>
    <property type="project" value="InterPro"/>
</dbReference>
<keyword evidence="4" id="KW-1185">Reference proteome</keyword>
<dbReference type="GO" id="GO:0006950">
    <property type="term" value="P:response to stress"/>
    <property type="evidence" value="ECO:0007669"/>
    <property type="project" value="TreeGrafter"/>
</dbReference>
<proteinExistence type="predicted"/>
<organism evidence="3 4">
    <name type="scientific">Egibacter rhizosphaerae</name>
    <dbReference type="NCBI Taxonomy" id="1670831"/>
    <lineage>
        <taxon>Bacteria</taxon>
        <taxon>Bacillati</taxon>
        <taxon>Actinomycetota</taxon>
        <taxon>Nitriliruptoria</taxon>
        <taxon>Egibacterales</taxon>
        <taxon>Egibacteraceae</taxon>
        <taxon>Egibacter</taxon>
    </lineage>
</organism>
<feature type="domain" description="HTH marR-type" evidence="2">
    <location>
        <begin position="78"/>
        <end position="212"/>
    </location>
</feature>
<evidence type="ECO:0000259" key="2">
    <source>
        <dbReference type="PROSITE" id="PS50995"/>
    </source>
</evidence>
<dbReference type="PANTHER" id="PTHR33164:SF106">
    <property type="entry name" value="TRANSCRIPTIONAL REGULATORY PROTEIN"/>
    <property type="match status" value="1"/>
</dbReference>
<evidence type="ECO:0000256" key="1">
    <source>
        <dbReference type="SAM" id="MobiDB-lite"/>
    </source>
</evidence>